<dbReference type="PANTHER" id="PTHR42718">
    <property type="entry name" value="MAJOR FACILITATOR SUPERFAMILY MULTIDRUG TRANSPORTER MFSC"/>
    <property type="match status" value="1"/>
</dbReference>
<dbReference type="AlphaFoldDB" id="R9GVT6"/>
<evidence type="ECO:0000256" key="6">
    <source>
        <dbReference type="SAM" id="Phobius"/>
    </source>
</evidence>
<evidence type="ECO:0000256" key="1">
    <source>
        <dbReference type="ARBA" id="ARBA00004141"/>
    </source>
</evidence>
<organism evidence="7 8">
    <name type="scientific">Arcticibacter svalbardensis MN12-7</name>
    <dbReference type="NCBI Taxonomy" id="1150600"/>
    <lineage>
        <taxon>Bacteria</taxon>
        <taxon>Pseudomonadati</taxon>
        <taxon>Bacteroidota</taxon>
        <taxon>Sphingobacteriia</taxon>
        <taxon>Sphingobacteriales</taxon>
        <taxon>Sphingobacteriaceae</taxon>
        <taxon>Arcticibacter</taxon>
    </lineage>
</organism>
<dbReference type="EMBL" id="AQPN01000044">
    <property type="protein sequence ID" value="EOR95625.1"/>
    <property type="molecule type" value="Genomic_DNA"/>
</dbReference>
<evidence type="ECO:0000256" key="3">
    <source>
        <dbReference type="ARBA" id="ARBA00022692"/>
    </source>
</evidence>
<dbReference type="PANTHER" id="PTHR42718:SF9">
    <property type="entry name" value="MAJOR FACILITATOR SUPERFAMILY MULTIDRUG TRANSPORTER MFSC"/>
    <property type="match status" value="1"/>
</dbReference>
<keyword evidence="4 6" id="KW-1133">Transmembrane helix</keyword>
<dbReference type="STRING" id="1150600.ADIARSV_1140"/>
<evidence type="ECO:0000256" key="4">
    <source>
        <dbReference type="ARBA" id="ARBA00022989"/>
    </source>
</evidence>
<keyword evidence="2" id="KW-0813">Transport</keyword>
<keyword evidence="8" id="KW-1185">Reference proteome</keyword>
<evidence type="ECO:0000256" key="5">
    <source>
        <dbReference type="ARBA" id="ARBA00023136"/>
    </source>
</evidence>
<sequence>MNIWQQFHFLVLSLVGQTSGPSDYLITFFPGTLILGIGMGFTVAPLTTTLMVSAGDQFSGIASGINNALLRISGVLTNGVLGALAVVFFFGVLESQLINLPIVPAQKQTVMAQAVNLGNARVPSCISLKVSGKVSKVYQKSFITVYRKMMLISAFLCFLGIVCTFFLIKKNVQSQEIN</sequence>
<dbReference type="InterPro" id="IPR036259">
    <property type="entry name" value="MFS_trans_sf"/>
</dbReference>
<feature type="transmembrane region" description="Helical" evidence="6">
    <location>
        <begin position="68"/>
        <end position="93"/>
    </location>
</feature>
<dbReference type="eggNOG" id="COG0477">
    <property type="taxonomic scope" value="Bacteria"/>
</dbReference>
<evidence type="ECO:0000313" key="8">
    <source>
        <dbReference type="Proteomes" id="UP000014174"/>
    </source>
</evidence>
<comment type="caution">
    <text evidence="7">The sequence shown here is derived from an EMBL/GenBank/DDBJ whole genome shotgun (WGS) entry which is preliminary data.</text>
</comment>
<keyword evidence="3 6" id="KW-0812">Transmembrane</keyword>
<dbReference type="Proteomes" id="UP000014174">
    <property type="component" value="Unassembled WGS sequence"/>
</dbReference>
<comment type="subcellular location">
    <subcellularLocation>
        <location evidence="1">Membrane</location>
        <topology evidence="1">Multi-pass membrane protein</topology>
    </subcellularLocation>
</comment>
<reference evidence="7 8" key="1">
    <citation type="journal article" date="2013" name="Genome Announc.">
        <title>Draft Genome Sequence of Arcticibacter svalbardensis Strain MN12-7T, a Member of the Family Sphingobacteriaceae Isolated from an Arctic Soil Sample.</title>
        <authorList>
            <person name="Shivaji S."/>
            <person name="Ara S."/>
            <person name="Prasad S."/>
            <person name="Manasa B.P."/>
            <person name="Begum Z."/>
            <person name="Singh A."/>
            <person name="Kumar Pinnaka A."/>
        </authorList>
    </citation>
    <scope>NUCLEOTIDE SEQUENCE [LARGE SCALE GENOMIC DNA]</scope>
    <source>
        <strain evidence="7 8">MN12-7</strain>
    </source>
</reference>
<gene>
    <name evidence="7" type="ORF">ADIARSV_1140</name>
</gene>
<evidence type="ECO:0000256" key="2">
    <source>
        <dbReference type="ARBA" id="ARBA00022448"/>
    </source>
</evidence>
<protein>
    <submittedName>
        <fullName evidence="7">Drug resistance transporter, EmrB/QacA subfamily</fullName>
    </submittedName>
</protein>
<keyword evidence="5 6" id="KW-0472">Membrane</keyword>
<dbReference type="OrthoDB" id="783189at2"/>
<feature type="transmembrane region" description="Helical" evidence="6">
    <location>
        <begin position="149"/>
        <end position="168"/>
    </location>
</feature>
<proteinExistence type="predicted"/>
<name>R9GVT6_9SPHI</name>
<feature type="transmembrane region" description="Helical" evidence="6">
    <location>
        <begin position="24"/>
        <end position="47"/>
    </location>
</feature>
<accession>R9GVT6</accession>
<evidence type="ECO:0000313" key="7">
    <source>
        <dbReference type="EMBL" id="EOR95625.1"/>
    </source>
</evidence>
<dbReference type="RefSeq" id="WP_016194382.1">
    <property type="nucleotide sequence ID" value="NZ_AQPN01000044.1"/>
</dbReference>
<dbReference type="GO" id="GO:0016020">
    <property type="term" value="C:membrane"/>
    <property type="evidence" value="ECO:0007669"/>
    <property type="project" value="UniProtKB-SubCell"/>
</dbReference>
<dbReference type="Gene3D" id="1.20.1250.20">
    <property type="entry name" value="MFS general substrate transporter like domains"/>
    <property type="match status" value="1"/>
</dbReference>
<dbReference type="SUPFAM" id="SSF103473">
    <property type="entry name" value="MFS general substrate transporter"/>
    <property type="match status" value="1"/>
</dbReference>